<comment type="caution">
    <text evidence="3">The sequence shown here is derived from an EMBL/GenBank/DDBJ whole genome shotgun (WGS) entry which is preliminary data.</text>
</comment>
<dbReference type="AlphaFoldDB" id="A0A916ZX05"/>
<reference evidence="4" key="1">
    <citation type="journal article" date="2019" name="Int. J. Syst. Evol. Microbiol.">
        <title>The Global Catalogue of Microorganisms (GCM) 10K type strain sequencing project: providing services to taxonomists for standard genome sequencing and annotation.</title>
        <authorList>
            <consortium name="The Broad Institute Genomics Platform"/>
            <consortium name="The Broad Institute Genome Sequencing Center for Infectious Disease"/>
            <person name="Wu L."/>
            <person name="Ma J."/>
        </authorList>
    </citation>
    <scope>NUCLEOTIDE SEQUENCE [LARGE SCALE GENOMIC DNA]</scope>
    <source>
        <strain evidence="4">CGMCC 1.12664</strain>
    </source>
</reference>
<keyword evidence="1" id="KW-0472">Membrane</keyword>
<protein>
    <recommendedName>
        <fullName evidence="5">VPLPA-CTERM protein sorting domain-containing protein</fullName>
    </recommendedName>
</protein>
<keyword evidence="1" id="KW-0812">Transmembrane</keyword>
<evidence type="ECO:0000256" key="1">
    <source>
        <dbReference type="SAM" id="Phobius"/>
    </source>
</evidence>
<dbReference type="NCBIfam" id="TIGR03370">
    <property type="entry name" value="VPLPA-CTERM"/>
    <property type="match status" value="1"/>
</dbReference>
<dbReference type="InterPro" id="IPR013320">
    <property type="entry name" value="ConA-like_dom_sf"/>
</dbReference>
<evidence type="ECO:0000313" key="4">
    <source>
        <dbReference type="Proteomes" id="UP000612855"/>
    </source>
</evidence>
<keyword evidence="1" id="KW-1133">Transmembrane helix</keyword>
<dbReference type="SUPFAM" id="SSF49899">
    <property type="entry name" value="Concanavalin A-like lectins/glucanases"/>
    <property type="match status" value="1"/>
</dbReference>
<feature type="chain" id="PRO_5037195630" description="VPLPA-CTERM protein sorting domain-containing protein" evidence="2">
    <location>
        <begin position="23"/>
        <end position="242"/>
    </location>
</feature>
<dbReference type="EMBL" id="BMFJ01000001">
    <property type="protein sequence ID" value="GGE16983.1"/>
    <property type="molecule type" value="Genomic_DNA"/>
</dbReference>
<dbReference type="Gene3D" id="2.60.120.200">
    <property type="match status" value="1"/>
</dbReference>
<dbReference type="Pfam" id="PF13385">
    <property type="entry name" value="Laminin_G_3"/>
    <property type="match status" value="1"/>
</dbReference>
<organism evidence="3 4">
    <name type="scientific">Primorskyibacter flagellatus</name>
    <dbReference type="NCBI Taxonomy" id="1387277"/>
    <lineage>
        <taxon>Bacteria</taxon>
        <taxon>Pseudomonadati</taxon>
        <taxon>Pseudomonadota</taxon>
        <taxon>Alphaproteobacteria</taxon>
        <taxon>Rhodobacterales</taxon>
        <taxon>Roseobacteraceae</taxon>
        <taxon>Primorskyibacter</taxon>
    </lineage>
</organism>
<gene>
    <name evidence="3" type="ORF">GCM10011360_02220</name>
</gene>
<dbReference type="Proteomes" id="UP000612855">
    <property type="component" value="Unassembled WGS sequence"/>
</dbReference>
<accession>A0A916ZX05</accession>
<dbReference type="RefSeq" id="WP_188478310.1">
    <property type="nucleotide sequence ID" value="NZ_BMFJ01000001.1"/>
</dbReference>
<keyword evidence="4" id="KW-1185">Reference proteome</keyword>
<evidence type="ECO:0000313" key="3">
    <source>
        <dbReference type="EMBL" id="GGE16983.1"/>
    </source>
</evidence>
<dbReference type="InterPro" id="IPR022472">
    <property type="entry name" value="VPLPA-CTERM"/>
</dbReference>
<evidence type="ECO:0000256" key="2">
    <source>
        <dbReference type="SAM" id="SignalP"/>
    </source>
</evidence>
<feature type="transmembrane region" description="Helical" evidence="1">
    <location>
        <begin position="218"/>
        <end position="237"/>
    </location>
</feature>
<name>A0A916ZX05_9RHOB</name>
<sequence length="242" mass="25230">MFLKTLAIAGLATFAAAGAASASTLIHYYGFDDDSVTDTVGSVDGALFGDAVVEDGFLKLDGQGDYAQLSDHAVPLGSQTVILSFQRLSKPHTYGEIISQGSSGNGYYIGYQGSDTFRFGDNHLSTSVAYPADGEFHQFAMVTGPGLSFYIDGVLVYTSGSVAANTHSGTPTRFGVQFNTGGGSPYVEYVHGNLDYVAIFEGALTAEEIRAFGSAPAVPLPASLPLLAFGVAGLAALRRRRG</sequence>
<evidence type="ECO:0008006" key="5">
    <source>
        <dbReference type="Google" id="ProtNLM"/>
    </source>
</evidence>
<feature type="signal peptide" evidence="2">
    <location>
        <begin position="1"/>
        <end position="22"/>
    </location>
</feature>
<proteinExistence type="predicted"/>
<keyword evidence="2" id="KW-0732">Signal</keyword>